<dbReference type="AlphaFoldDB" id="A0A7X0JRM0"/>
<sequence>MKKFGLYVALALFVPSVMAKEVAVSNIAVAIAEAGANYSWAVEKMTTSTTESKLLELEAQHQELTDKLNAKLERKMAVKTERQFQLPPKQ</sequence>
<reference evidence="3 4" key="1">
    <citation type="submission" date="2020-08" db="EMBL/GenBank/DDBJ databases">
        <title>Genomic Encyclopedia of Type Strains, Phase IV (KMG-IV): sequencing the most valuable type-strain genomes for metagenomic binning, comparative biology and taxonomic classification.</title>
        <authorList>
            <person name="Goeker M."/>
        </authorList>
    </citation>
    <scope>NUCLEOTIDE SEQUENCE [LARGE SCALE GENOMIC DNA]</scope>
    <source>
        <strain evidence="3 4">DSM 22368</strain>
    </source>
</reference>
<dbReference type="Proteomes" id="UP000528457">
    <property type="component" value="Unassembled WGS sequence"/>
</dbReference>
<keyword evidence="1" id="KW-0175">Coiled coil</keyword>
<keyword evidence="2" id="KW-0732">Signal</keyword>
<evidence type="ECO:0000313" key="4">
    <source>
        <dbReference type="Proteomes" id="UP000528457"/>
    </source>
</evidence>
<feature type="coiled-coil region" evidence="1">
    <location>
        <begin position="47"/>
        <end position="74"/>
    </location>
</feature>
<dbReference type="RefSeq" id="WP_166852194.1">
    <property type="nucleotide sequence ID" value="NZ_JAAONY010000001.1"/>
</dbReference>
<evidence type="ECO:0000256" key="2">
    <source>
        <dbReference type="SAM" id="SignalP"/>
    </source>
</evidence>
<evidence type="ECO:0000256" key="1">
    <source>
        <dbReference type="SAM" id="Coils"/>
    </source>
</evidence>
<gene>
    <name evidence="3" type="ORF">HNR48_000398</name>
</gene>
<dbReference type="InParanoid" id="A0A7X0JRM0"/>
<protein>
    <submittedName>
        <fullName evidence="3">Uncharacterized protein</fullName>
    </submittedName>
</protein>
<name>A0A7X0JRM0_9GAMM</name>
<dbReference type="EMBL" id="JACHHT010000001">
    <property type="protein sequence ID" value="MBB6520120.1"/>
    <property type="molecule type" value="Genomic_DNA"/>
</dbReference>
<organism evidence="3 4">
    <name type="scientific">Pseudoteredinibacter isoporae</name>
    <dbReference type="NCBI Taxonomy" id="570281"/>
    <lineage>
        <taxon>Bacteria</taxon>
        <taxon>Pseudomonadati</taxon>
        <taxon>Pseudomonadota</taxon>
        <taxon>Gammaproteobacteria</taxon>
        <taxon>Cellvibrionales</taxon>
        <taxon>Cellvibrionaceae</taxon>
        <taxon>Pseudoteredinibacter</taxon>
    </lineage>
</organism>
<keyword evidence="4" id="KW-1185">Reference proteome</keyword>
<accession>A0A7X0JRM0</accession>
<comment type="caution">
    <text evidence="3">The sequence shown here is derived from an EMBL/GenBank/DDBJ whole genome shotgun (WGS) entry which is preliminary data.</text>
</comment>
<feature type="signal peptide" evidence="2">
    <location>
        <begin position="1"/>
        <end position="19"/>
    </location>
</feature>
<proteinExistence type="predicted"/>
<evidence type="ECO:0000313" key="3">
    <source>
        <dbReference type="EMBL" id="MBB6520120.1"/>
    </source>
</evidence>
<feature type="chain" id="PRO_5030777392" evidence="2">
    <location>
        <begin position="20"/>
        <end position="90"/>
    </location>
</feature>